<comment type="caution">
    <text evidence="1">The sequence shown here is derived from an EMBL/GenBank/DDBJ whole genome shotgun (WGS) entry which is preliminary data.</text>
</comment>
<reference evidence="1" key="1">
    <citation type="submission" date="2019-05" db="EMBL/GenBank/DDBJ databases">
        <title>Revised genome assembly of Burkholderiaceae (previously Ralstonia) sp. PBA.</title>
        <authorList>
            <person name="Gan H.M."/>
        </authorList>
    </citation>
    <scope>NUCLEOTIDE SEQUENCE</scope>
    <source>
        <strain evidence="1">PBA</strain>
    </source>
</reference>
<dbReference type="EMBL" id="AKCV02000006">
    <property type="protein sequence ID" value="TMS59635.1"/>
    <property type="molecule type" value="Genomic_DNA"/>
</dbReference>
<sequence length="416" mass="46405">MLTYLFLLALITMVIVKLWLASRQIRHVARHRQAVPARFADTITLDAHQKAADYTVAKTRLSMLDIGVSAAVLLGFTLLGGLQWLNLFWLETFGPGYAYGVALIASVVLISSLVELPFSLYGQFGIEERYGFNKMTLRLYFADLVKSTLIGAALGLPLLVAVLWLMERMGDLWWVWTWVVWMGFNLLLLVLYPTVIAPLFNKFEPLEDLSLKQRIEALLQRCGFASKGLFVMDGSRRSAHGNAYFTGFGASKRIVFFDTLLNRLDADEIEAVLAHELGHFKRHHILKRIVVTFAISLGVLAMLGWLAGKPWFYTGLGVEPNLMTDNNALALILFFLTLPVFTFLLGPIASLSSRKHEFEADAYAAGIANANHLVSALVKLYKDNASTLTPDPVYSAFYYSHPPASQRIARLEASPA</sequence>
<evidence type="ECO:0000313" key="1">
    <source>
        <dbReference type="EMBL" id="TMS59635.1"/>
    </source>
</evidence>
<name>A0ACD3STJ1_9BURK</name>
<organism evidence="1 2">
    <name type="scientific">Imbroritus primus</name>
    <dbReference type="NCBI Taxonomy" id="3058603"/>
    <lineage>
        <taxon>Bacteria</taxon>
        <taxon>Pseudomonadati</taxon>
        <taxon>Pseudomonadota</taxon>
        <taxon>Betaproteobacteria</taxon>
        <taxon>Burkholderiales</taxon>
        <taxon>Burkholderiaceae</taxon>
        <taxon>Imbroritus</taxon>
    </lineage>
</organism>
<protein>
    <submittedName>
        <fullName evidence="1">M48 family metallopeptidase</fullName>
    </submittedName>
</protein>
<keyword evidence="2" id="KW-1185">Reference proteome</keyword>
<dbReference type="Proteomes" id="UP000004277">
    <property type="component" value="Unassembled WGS sequence"/>
</dbReference>
<accession>A0ACD3STJ1</accession>
<proteinExistence type="predicted"/>
<evidence type="ECO:0000313" key="2">
    <source>
        <dbReference type="Proteomes" id="UP000004277"/>
    </source>
</evidence>
<gene>
    <name evidence="1" type="ORF">MW7_001885</name>
</gene>